<feature type="compositionally biased region" description="Basic and acidic residues" evidence="1">
    <location>
        <begin position="52"/>
        <end position="75"/>
    </location>
</feature>
<proteinExistence type="predicted"/>
<evidence type="ECO:0000313" key="2">
    <source>
        <dbReference type="EMBL" id="GBP46178.1"/>
    </source>
</evidence>
<accession>A0A4C1W4B7</accession>
<gene>
    <name evidence="2" type="ORF">EVAR_24585_1</name>
</gene>
<feature type="region of interest" description="Disordered" evidence="1">
    <location>
        <begin position="52"/>
        <end position="80"/>
    </location>
</feature>
<protein>
    <submittedName>
        <fullName evidence="2">Uncharacterized protein</fullName>
    </submittedName>
</protein>
<dbReference type="AlphaFoldDB" id="A0A4C1W4B7"/>
<keyword evidence="3" id="KW-1185">Reference proteome</keyword>
<evidence type="ECO:0000313" key="3">
    <source>
        <dbReference type="Proteomes" id="UP000299102"/>
    </source>
</evidence>
<dbReference type="EMBL" id="BGZK01000478">
    <property type="protein sequence ID" value="GBP46178.1"/>
    <property type="molecule type" value="Genomic_DNA"/>
</dbReference>
<name>A0A4C1W4B7_EUMVA</name>
<sequence length="100" mass="10944">MQWVDEKGEIQSCVAAAPPTPTVIGVIGGGAPTPCDEWSAFVVERRRLADKDASGHVDWRQGSRSFADGDPRPNDRPGLFSGGTVYLRVRMYQFGEPIRP</sequence>
<reference evidence="2 3" key="1">
    <citation type="journal article" date="2019" name="Commun. Biol.">
        <title>The bagworm genome reveals a unique fibroin gene that provides high tensile strength.</title>
        <authorList>
            <person name="Kono N."/>
            <person name="Nakamura H."/>
            <person name="Ohtoshi R."/>
            <person name="Tomita M."/>
            <person name="Numata K."/>
            <person name="Arakawa K."/>
        </authorList>
    </citation>
    <scope>NUCLEOTIDE SEQUENCE [LARGE SCALE GENOMIC DNA]</scope>
</reference>
<organism evidence="2 3">
    <name type="scientific">Eumeta variegata</name>
    <name type="common">Bagworm moth</name>
    <name type="synonym">Eumeta japonica</name>
    <dbReference type="NCBI Taxonomy" id="151549"/>
    <lineage>
        <taxon>Eukaryota</taxon>
        <taxon>Metazoa</taxon>
        <taxon>Ecdysozoa</taxon>
        <taxon>Arthropoda</taxon>
        <taxon>Hexapoda</taxon>
        <taxon>Insecta</taxon>
        <taxon>Pterygota</taxon>
        <taxon>Neoptera</taxon>
        <taxon>Endopterygota</taxon>
        <taxon>Lepidoptera</taxon>
        <taxon>Glossata</taxon>
        <taxon>Ditrysia</taxon>
        <taxon>Tineoidea</taxon>
        <taxon>Psychidae</taxon>
        <taxon>Oiketicinae</taxon>
        <taxon>Eumeta</taxon>
    </lineage>
</organism>
<comment type="caution">
    <text evidence="2">The sequence shown here is derived from an EMBL/GenBank/DDBJ whole genome shotgun (WGS) entry which is preliminary data.</text>
</comment>
<dbReference type="Proteomes" id="UP000299102">
    <property type="component" value="Unassembled WGS sequence"/>
</dbReference>
<evidence type="ECO:0000256" key="1">
    <source>
        <dbReference type="SAM" id="MobiDB-lite"/>
    </source>
</evidence>